<accession>A0A1B0Z1Q3</accession>
<dbReference type="Pfam" id="PF11053">
    <property type="entry name" value="DNA_Packaging"/>
    <property type="match status" value="1"/>
</dbReference>
<evidence type="ECO:0000313" key="2">
    <source>
        <dbReference type="EMBL" id="ANO58126.1"/>
    </source>
</evidence>
<dbReference type="EMBL" id="KT997799">
    <property type="protein sequence ID" value="ANO58126.1"/>
    <property type="molecule type" value="Genomic_DNA"/>
</dbReference>
<proteinExistence type="predicted"/>
<protein>
    <submittedName>
        <fullName evidence="2">Terminase small subunit</fullName>
    </submittedName>
</protein>
<feature type="coiled-coil region" evidence="1">
    <location>
        <begin position="85"/>
        <end position="112"/>
    </location>
</feature>
<sequence>MMEKDSRLRIDKELGVIEKIVPKVMPTKSEVSHYTNELTGEDDIEDDYKYQRDNFYNLVEKGSAAIDGILELAKESEHPRTYEVAGNLIKQVAEVTEKLGDLQEKMRKLKEVPSNAPKNVTNALFVGSTTELQKMLKDKLEDGNN</sequence>
<evidence type="ECO:0000256" key="1">
    <source>
        <dbReference type="SAM" id="Coils"/>
    </source>
</evidence>
<dbReference type="Gene3D" id="1.10.287.1060">
    <property type="entry name" value="ESAT-6-like"/>
    <property type="match status" value="1"/>
</dbReference>
<reference evidence="2" key="1">
    <citation type="submission" date="2015-11" db="EMBL/GenBank/DDBJ databases">
        <title>Genomes of Abundant and Widespread Viruses from the Deep Ocean.</title>
        <authorList>
            <person name="Mizuno C.M."/>
            <person name="Ghai R."/>
            <person name="Saghai A."/>
            <person name="Lopez-Garcia P."/>
            <person name="Rodriguez-Valera F."/>
        </authorList>
    </citation>
    <scope>NUCLEOTIDE SEQUENCE</scope>
</reference>
<organism evidence="2">
    <name type="scientific">uncultured Bacteroidota bacterium</name>
    <dbReference type="NCBI Taxonomy" id="152509"/>
    <lineage>
        <taxon>Bacteria</taxon>
        <taxon>Pseudomonadati</taxon>
        <taxon>Bacteroidota</taxon>
        <taxon>environmental samples</taxon>
    </lineage>
</organism>
<dbReference type="InterPro" id="IPR020342">
    <property type="entry name" value="Phage_T4_Gp16_DNA-pack"/>
</dbReference>
<dbReference type="AlphaFoldDB" id="A0A1B0Z1Q3"/>
<name>A0A1B0Z1Q3_9BACT</name>
<keyword evidence="1" id="KW-0175">Coiled coil</keyword>